<evidence type="ECO:0000313" key="3">
    <source>
        <dbReference type="Proteomes" id="UP000264036"/>
    </source>
</evidence>
<dbReference type="InterPro" id="IPR014558">
    <property type="entry name" value="UCP029720"/>
</dbReference>
<evidence type="ECO:0000256" key="1">
    <source>
        <dbReference type="SAM" id="SignalP"/>
    </source>
</evidence>
<feature type="signal peptide" evidence="1">
    <location>
        <begin position="1"/>
        <end position="24"/>
    </location>
</feature>
<gene>
    <name evidence="2" type="ORF">DD666_02755</name>
</gene>
<proteinExistence type="predicted"/>
<evidence type="ECO:0008006" key="4">
    <source>
        <dbReference type="Google" id="ProtNLM"/>
    </source>
</evidence>
<dbReference type="AlphaFoldDB" id="A0A356LBD1"/>
<dbReference type="EMBL" id="DOEK01000004">
    <property type="protein sequence ID" value="HBP28320.1"/>
    <property type="molecule type" value="Genomic_DNA"/>
</dbReference>
<dbReference type="Proteomes" id="UP000264036">
    <property type="component" value="Unassembled WGS sequence"/>
</dbReference>
<dbReference type="GO" id="GO:0043448">
    <property type="term" value="P:alkane catabolic process"/>
    <property type="evidence" value="ECO:0007669"/>
    <property type="project" value="TreeGrafter"/>
</dbReference>
<reference evidence="2 3" key="1">
    <citation type="journal article" date="2018" name="Nat. Biotechnol.">
        <title>A standardized bacterial taxonomy based on genome phylogeny substantially revises the tree of life.</title>
        <authorList>
            <person name="Parks D.H."/>
            <person name="Chuvochina M."/>
            <person name="Waite D.W."/>
            <person name="Rinke C."/>
            <person name="Skarshewski A."/>
            <person name="Chaumeil P.A."/>
            <person name="Hugenholtz P."/>
        </authorList>
    </citation>
    <scope>NUCLEOTIDE SEQUENCE [LARGE SCALE GENOMIC DNA]</scope>
    <source>
        <strain evidence="2">UBA10707</strain>
    </source>
</reference>
<dbReference type="PANTHER" id="PTHR39335:SF1">
    <property type="entry name" value="BLL4220 PROTEIN"/>
    <property type="match status" value="1"/>
</dbReference>
<keyword evidence="1" id="KW-0732">Signal</keyword>
<organism evidence="2 3">
    <name type="scientific">Advenella kashmirensis</name>
    <dbReference type="NCBI Taxonomy" id="310575"/>
    <lineage>
        <taxon>Bacteria</taxon>
        <taxon>Pseudomonadati</taxon>
        <taxon>Pseudomonadota</taxon>
        <taxon>Betaproteobacteria</taxon>
        <taxon>Burkholderiales</taxon>
        <taxon>Alcaligenaceae</taxon>
    </lineage>
</organism>
<dbReference type="PIRSF" id="PIRSF029720">
    <property type="entry name" value="UCP029720"/>
    <property type="match status" value="1"/>
</dbReference>
<comment type="caution">
    <text evidence="2">The sequence shown here is derived from an EMBL/GenBank/DDBJ whole genome shotgun (WGS) entry which is preliminary data.</text>
</comment>
<dbReference type="PANTHER" id="PTHR39335">
    <property type="entry name" value="BLL4220 PROTEIN"/>
    <property type="match status" value="1"/>
</dbReference>
<dbReference type="Pfam" id="PF03640">
    <property type="entry name" value="Lipoprotein_15"/>
    <property type="match status" value="2"/>
</dbReference>
<sequence length="127" mass="13806">MNKALLSCILALAGVGFVGSAALAAEPPVKTENDILVDSKGMTLYTFDKDKETPGKSACSGQCAEYWPPLMATAEDKKSGDYDVIKRDGEQSQWTYKGQPLYLFKKDSKPGDMTGDGVKDVWHVIKP</sequence>
<protein>
    <recommendedName>
        <fullName evidence="4">Lipoprotein</fullName>
    </recommendedName>
</protein>
<feature type="chain" id="PRO_5016948628" description="Lipoprotein" evidence="1">
    <location>
        <begin position="25"/>
        <end position="127"/>
    </location>
</feature>
<evidence type="ECO:0000313" key="2">
    <source>
        <dbReference type="EMBL" id="HBP28320.1"/>
    </source>
</evidence>
<accession>A0A356LBD1</accession>
<name>A0A356LBD1_9BURK</name>
<dbReference type="InterPro" id="IPR005297">
    <property type="entry name" value="Lipoprotein_repeat"/>
</dbReference>